<sequence>MSHNKDLILVKGDRKVSQTVRSPLFLMTTLWGATAQSLSFWRSRFYISHKQQ</sequence>
<gene>
    <name evidence="1" type="ORF">H6G83_33965</name>
</gene>
<proteinExistence type="predicted"/>
<evidence type="ECO:0000313" key="2">
    <source>
        <dbReference type="Proteomes" id="UP000661112"/>
    </source>
</evidence>
<evidence type="ECO:0000313" key="1">
    <source>
        <dbReference type="EMBL" id="MBD2505546.1"/>
    </source>
</evidence>
<accession>A0ABR8DF00</accession>
<name>A0ABR8DF00_9NOST</name>
<organism evidence="1 2">
    <name type="scientific">Anabaena azotica FACHB-119</name>
    <dbReference type="NCBI Taxonomy" id="947527"/>
    <lineage>
        <taxon>Bacteria</taxon>
        <taxon>Bacillati</taxon>
        <taxon>Cyanobacteriota</taxon>
        <taxon>Cyanophyceae</taxon>
        <taxon>Nostocales</taxon>
        <taxon>Nostocaceae</taxon>
        <taxon>Anabaena</taxon>
        <taxon>Anabaena azotica</taxon>
    </lineage>
</organism>
<dbReference type="RefSeq" id="WP_190480449.1">
    <property type="nucleotide sequence ID" value="NZ_JACJSG010000097.1"/>
</dbReference>
<dbReference type="EMBL" id="JACJSG010000097">
    <property type="protein sequence ID" value="MBD2505546.1"/>
    <property type="molecule type" value="Genomic_DNA"/>
</dbReference>
<keyword evidence="2" id="KW-1185">Reference proteome</keyword>
<comment type="caution">
    <text evidence="1">The sequence shown here is derived from an EMBL/GenBank/DDBJ whole genome shotgun (WGS) entry which is preliminary data.</text>
</comment>
<dbReference type="Proteomes" id="UP000661112">
    <property type="component" value="Unassembled WGS sequence"/>
</dbReference>
<reference evidence="1 2" key="1">
    <citation type="journal article" date="2020" name="ISME J.">
        <title>Comparative genomics reveals insights into cyanobacterial evolution and habitat adaptation.</title>
        <authorList>
            <person name="Chen M.Y."/>
            <person name="Teng W.K."/>
            <person name="Zhao L."/>
            <person name="Hu C.X."/>
            <person name="Zhou Y.K."/>
            <person name="Han B.P."/>
            <person name="Song L.R."/>
            <person name="Shu W.S."/>
        </authorList>
    </citation>
    <scope>NUCLEOTIDE SEQUENCE [LARGE SCALE GENOMIC DNA]</scope>
    <source>
        <strain evidence="1 2">FACHB-119</strain>
    </source>
</reference>
<protein>
    <submittedName>
        <fullName evidence="1">Uncharacterized protein</fullName>
    </submittedName>
</protein>